<evidence type="ECO:0000256" key="1">
    <source>
        <dbReference type="SAM" id="MobiDB-lite"/>
    </source>
</evidence>
<accession>M2ME89</accession>
<feature type="region of interest" description="Disordered" evidence="1">
    <location>
        <begin position="242"/>
        <end position="305"/>
    </location>
</feature>
<proteinExistence type="predicted"/>
<dbReference type="AlphaFoldDB" id="M2ME89"/>
<dbReference type="RefSeq" id="XP_007678542.1">
    <property type="nucleotide sequence ID" value="XM_007680352.1"/>
</dbReference>
<reference evidence="2 3" key="1">
    <citation type="journal article" date="2012" name="PLoS Pathog.">
        <title>Diverse lifestyles and strategies of plant pathogenesis encoded in the genomes of eighteen Dothideomycetes fungi.</title>
        <authorList>
            <person name="Ohm R.A."/>
            <person name="Feau N."/>
            <person name="Henrissat B."/>
            <person name="Schoch C.L."/>
            <person name="Horwitz B.A."/>
            <person name="Barry K.W."/>
            <person name="Condon B.J."/>
            <person name="Copeland A.C."/>
            <person name="Dhillon B."/>
            <person name="Glaser F."/>
            <person name="Hesse C.N."/>
            <person name="Kosti I."/>
            <person name="LaButti K."/>
            <person name="Lindquist E.A."/>
            <person name="Lucas S."/>
            <person name="Salamov A.A."/>
            <person name="Bradshaw R.E."/>
            <person name="Ciuffetti L."/>
            <person name="Hamelin R.C."/>
            <person name="Kema G.H.J."/>
            <person name="Lawrence C."/>
            <person name="Scott J.A."/>
            <person name="Spatafora J.W."/>
            <person name="Turgeon B.G."/>
            <person name="de Wit P.J.G.M."/>
            <person name="Zhong S."/>
            <person name="Goodwin S.B."/>
            <person name="Grigoriev I.V."/>
        </authorList>
    </citation>
    <scope>NUCLEOTIDE SEQUENCE [LARGE SCALE GENOMIC DNA]</scope>
    <source>
        <strain evidence="2 3">UAMH 10762</strain>
    </source>
</reference>
<dbReference type="GeneID" id="19115552"/>
<dbReference type="HOGENOM" id="CLU_912111_0_0_1"/>
<sequence length="305" mass="32490">MAIVEKGREEIRLASAYLLEHGWTHEDIAALMSSAVEDAPPPTQAAPERPAKKPRPQKPAPGSEGKAEAKVTSSDQISGREPPKAKKPALGSEGKAEAKVTSSNDQVVGQDTDAMAVDGGVAEEEKPEREFTVVNAHGKMKRVNPAAKTRLEAGTLISRSKPAGFACEDYWLGSCARGDGTCEFTHDWVDTLVRSQNFKAASRSGSLPAHALKALRDFDFRKKNAADKAAAPEHNTVLHKLPAKCAEAEKPSGLSASTGAEERQQAEKPVKLPQATGERWSEMASNLGFSEGEEDAIVASPKSTS</sequence>
<protein>
    <recommendedName>
        <fullName evidence="4">C3H1-type domain-containing protein</fullName>
    </recommendedName>
</protein>
<evidence type="ECO:0000313" key="3">
    <source>
        <dbReference type="Proteomes" id="UP000011761"/>
    </source>
</evidence>
<feature type="region of interest" description="Disordered" evidence="1">
    <location>
        <begin position="32"/>
        <end position="111"/>
    </location>
</feature>
<organism evidence="2 3">
    <name type="scientific">Baudoinia panamericana (strain UAMH 10762)</name>
    <name type="common">Angels' share fungus</name>
    <name type="synonym">Baudoinia compniacensis (strain UAMH 10762)</name>
    <dbReference type="NCBI Taxonomy" id="717646"/>
    <lineage>
        <taxon>Eukaryota</taxon>
        <taxon>Fungi</taxon>
        <taxon>Dikarya</taxon>
        <taxon>Ascomycota</taxon>
        <taxon>Pezizomycotina</taxon>
        <taxon>Dothideomycetes</taxon>
        <taxon>Dothideomycetidae</taxon>
        <taxon>Mycosphaerellales</taxon>
        <taxon>Teratosphaeriaceae</taxon>
        <taxon>Baudoinia</taxon>
    </lineage>
</organism>
<feature type="compositionally biased region" description="Basic and acidic residues" evidence="1">
    <location>
        <begin position="260"/>
        <end position="270"/>
    </location>
</feature>
<feature type="compositionally biased region" description="Polar residues" evidence="1">
    <location>
        <begin position="100"/>
        <end position="109"/>
    </location>
</feature>
<gene>
    <name evidence="2" type="ORF">BAUCODRAFT_565944</name>
</gene>
<name>M2ME89_BAUPA</name>
<dbReference type="KEGG" id="bcom:BAUCODRAFT_565944"/>
<dbReference type="EMBL" id="KB445558">
    <property type="protein sequence ID" value="EMC94896.1"/>
    <property type="molecule type" value="Genomic_DNA"/>
</dbReference>
<keyword evidence="3" id="KW-1185">Reference proteome</keyword>
<evidence type="ECO:0008006" key="4">
    <source>
        <dbReference type="Google" id="ProtNLM"/>
    </source>
</evidence>
<dbReference type="Proteomes" id="UP000011761">
    <property type="component" value="Unassembled WGS sequence"/>
</dbReference>
<evidence type="ECO:0000313" key="2">
    <source>
        <dbReference type="EMBL" id="EMC94896.1"/>
    </source>
</evidence>